<evidence type="ECO:0000313" key="9">
    <source>
        <dbReference type="EMBL" id="CAL1532169.1"/>
    </source>
</evidence>
<dbReference type="InterPro" id="IPR006585">
    <property type="entry name" value="FTP1"/>
</dbReference>
<keyword evidence="6" id="KW-1133">Transmembrane helix</keyword>
<evidence type="ECO:0000256" key="4">
    <source>
        <dbReference type="ARBA" id="ARBA00023157"/>
    </source>
</evidence>
<accession>A0AAV2HFH6</accession>
<evidence type="ECO:0000256" key="6">
    <source>
        <dbReference type="SAM" id="Phobius"/>
    </source>
</evidence>
<evidence type="ECO:0000256" key="7">
    <source>
        <dbReference type="SAM" id="SignalP"/>
    </source>
</evidence>
<feature type="region of interest" description="Disordered" evidence="5">
    <location>
        <begin position="551"/>
        <end position="577"/>
    </location>
</feature>
<feature type="chain" id="PRO_5043853126" description="Fucolectin tachylectin-4 pentraxin-1 domain-containing protein" evidence="7">
    <location>
        <begin position="24"/>
        <end position="609"/>
    </location>
</feature>
<name>A0AAV2HFH6_LYMST</name>
<dbReference type="InterPro" id="IPR008979">
    <property type="entry name" value="Galactose-bd-like_sf"/>
</dbReference>
<keyword evidence="4" id="KW-1015">Disulfide bond</keyword>
<evidence type="ECO:0000256" key="1">
    <source>
        <dbReference type="ARBA" id="ARBA00022536"/>
    </source>
</evidence>
<feature type="domain" description="Fucolectin tachylectin-4 pentraxin-1" evidence="8">
    <location>
        <begin position="182"/>
        <end position="325"/>
    </location>
</feature>
<dbReference type="Gene3D" id="2.170.300.10">
    <property type="entry name" value="Tie2 ligand-binding domain superfamily"/>
    <property type="match status" value="2"/>
</dbReference>
<dbReference type="GO" id="GO:0046872">
    <property type="term" value="F:metal ion binding"/>
    <property type="evidence" value="ECO:0007669"/>
    <property type="project" value="UniProtKB-KW"/>
</dbReference>
<dbReference type="InterPro" id="IPR042635">
    <property type="entry name" value="MEGF10/SREC1/2-like"/>
</dbReference>
<dbReference type="Pfam" id="PF22633">
    <property type="entry name" value="F5_F8_type_C_2"/>
    <property type="match status" value="1"/>
</dbReference>
<evidence type="ECO:0000313" key="10">
    <source>
        <dbReference type="Proteomes" id="UP001497497"/>
    </source>
</evidence>
<keyword evidence="2" id="KW-0479">Metal-binding</keyword>
<dbReference type="Gene3D" id="2.60.120.260">
    <property type="entry name" value="Galactose-binding domain-like"/>
    <property type="match status" value="1"/>
</dbReference>
<proteinExistence type="predicted"/>
<sequence length="609" mass="66997">MIHWKYTITILFTFSLIGLEVTACETGWFGTNCEYQCHCTTATCDTDGGCLPGKCASGWFGPACQYQDLYSQPQVAIRSLIATILTDRDDQTCLTTNIRNLTVTLFMIYPITWIRLVVKKPDQLHTITILFTDTQNSVTTCSRTVIQDRTLDVICDVSVAANKISFRGDGVSSLCSLYISGGRNIALKQMTSQSSNYSEGSVIYDSSRAVDGNTDSDFFHGSCTHTQIETASNWNVTFSRPQLVNRYVLYNRNHLQERLLSFSLSSFNSENITVFTYSIPQKQQMIYTLISPPAIVSFVKIFTNVTQILTLCEVGIYGDSVCSTNEFGLDCDKSCNCENKTETCFVATGGCPSGCAAGFYGDGCQNECPKLTWGSKCSNNCSSHCVDKACDKIDGTCVNGCEAGYFKNTCNQTCPSATWGKNCQYNCSDHCLDNTCNVTNGRCDSGCEPGYLEDMCTVQCPKLTWGSKCLKRCSDHCLNKTCNFANGICDYGCEAGNNDKLCLDATTQLDYTAAYNSGLGSGIGIGIGVTIAADVIICIVLYIWFKRRKKAPPKPRGATDSHYDHVDPIQPNDHPYNTVEKTGDDYDIVKDVMTFNSKINSVTRKTADK</sequence>
<keyword evidence="6" id="KW-0812">Transmembrane</keyword>
<dbReference type="EMBL" id="CAXITT010000108">
    <property type="protein sequence ID" value="CAL1532169.1"/>
    <property type="molecule type" value="Genomic_DNA"/>
</dbReference>
<protein>
    <recommendedName>
        <fullName evidence="8">Fucolectin tachylectin-4 pentraxin-1 domain-containing protein</fullName>
    </recommendedName>
</protein>
<dbReference type="AlphaFoldDB" id="A0AAV2HFH6"/>
<evidence type="ECO:0000256" key="5">
    <source>
        <dbReference type="SAM" id="MobiDB-lite"/>
    </source>
</evidence>
<keyword evidence="3" id="KW-0106">Calcium</keyword>
<dbReference type="Proteomes" id="UP001497497">
    <property type="component" value="Unassembled WGS sequence"/>
</dbReference>
<feature type="transmembrane region" description="Helical" evidence="6">
    <location>
        <begin position="523"/>
        <end position="545"/>
    </location>
</feature>
<dbReference type="SUPFAM" id="SSF49785">
    <property type="entry name" value="Galactose-binding domain-like"/>
    <property type="match status" value="1"/>
</dbReference>
<organism evidence="9 10">
    <name type="scientific">Lymnaea stagnalis</name>
    <name type="common">Great pond snail</name>
    <name type="synonym">Helix stagnalis</name>
    <dbReference type="NCBI Taxonomy" id="6523"/>
    <lineage>
        <taxon>Eukaryota</taxon>
        <taxon>Metazoa</taxon>
        <taxon>Spiralia</taxon>
        <taxon>Lophotrochozoa</taxon>
        <taxon>Mollusca</taxon>
        <taxon>Gastropoda</taxon>
        <taxon>Heterobranchia</taxon>
        <taxon>Euthyneura</taxon>
        <taxon>Panpulmonata</taxon>
        <taxon>Hygrophila</taxon>
        <taxon>Lymnaeoidea</taxon>
        <taxon>Lymnaeidae</taxon>
        <taxon>Lymnaea</taxon>
    </lineage>
</organism>
<keyword evidence="6" id="KW-0472">Membrane</keyword>
<dbReference type="SMART" id="SM00607">
    <property type="entry name" value="FTP"/>
    <property type="match status" value="1"/>
</dbReference>
<feature type="signal peptide" evidence="7">
    <location>
        <begin position="1"/>
        <end position="23"/>
    </location>
</feature>
<reference evidence="9 10" key="1">
    <citation type="submission" date="2024-04" db="EMBL/GenBank/DDBJ databases">
        <authorList>
            <consortium name="Genoscope - CEA"/>
            <person name="William W."/>
        </authorList>
    </citation>
    <scope>NUCLEOTIDE SEQUENCE [LARGE SCALE GENOMIC DNA]</scope>
</reference>
<comment type="caution">
    <text evidence="9">The sequence shown here is derived from an EMBL/GenBank/DDBJ whole genome shotgun (WGS) entry which is preliminary data.</text>
</comment>
<dbReference type="GO" id="GO:0005044">
    <property type="term" value="F:scavenger receptor activity"/>
    <property type="evidence" value="ECO:0007669"/>
    <property type="project" value="InterPro"/>
</dbReference>
<dbReference type="PANTHER" id="PTHR24043:SF8">
    <property type="entry name" value="EGF-LIKE DOMAIN-CONTAINING PROTEIN"/>
    <property type="match status" value="1"/>
</dbReference>
<evidence type="ECO:0000256" key="3">
    <source>
        <dbReference type="ARBA" id="ARBA00022837"/>
    </source>
</evidence>
<evidence type="ECO:0000259" key="8">
    <source>
        <dbReference type="SMART" id="SM00607"/>
    </source>
</evidence>
<keyword evidence="7" id="KW-0732">Signal</keyword>
<evidence type="ECO:0000256" key="2">
    <source>
        <dbReference type="ARBA" id="ARBA00022723"/>
    </source>
</evidence>
<gene>
    <name evidence="9" type="ORF">GSLYS_00006248001</name>
</gene>
<keyword evidence="10" id="KW-1185">Reference proteome</keyword>
<dbReference type="PANTHER" id="PTHR24043">
    <property type="entry name" value="SCAVENGER RECEPTOR CLASS F"/>
    <property type="match status" value="1"/>
</dbReference>
<feature type="compositionally biased region" description="Basic and acidic residues" evidence="5">
    <location>
        <begin position="557"/>
        <end position="567"/>
    </location>
</feature>
<keyword evidence="1" id="KW-0245">EGF-like domain</keyword>